<dbReference type="RefSeq" id="WP_101533886.1">
    <property type="nucleotide sequence ID" value="NZ_JBFHIU010000077.1"/>
</dbReference>
<dbReference type="PANTHER" id="PTHR30024">
    <property type="entry name" value="ALIPHATIC SULFONATES-BINDING PROTEIN-RELATED"/>
    <property type="match status" value="1"/>
</dbReference>
<dbReference type="AlphaFoldDB" id="A0A2N5XRL2"/>
<evidence type="ECO:0000259" key="5">
    <source>
        <dbReference type="SMART" id="SM00062"/>
    </source>
</evidence>
<evidence type="ECO:0000313" key="6">
    <source>
        <dbReference type="EMBL" id="PLW77134.1"/>
    </source>
</evidence>
<dbReference type="SUPFAM" id="SSF53850">
    <property type="entry name" value="Periplasmic binding protein-like II"/>
    <property type="match status" value="1"/>
</dbReference>
<dbReference type="PANTHER" id="PTHR30024:SF47">
    <property type="entry name" value="TAURINE-BINDING PERIPLASMIC PROTEIN"/>
    <property type="match status" value="1"/>
</dbReference>
<evidence type="ECO:0000256" key="2">
    <source>
        <dbReference type="ARBA" id="ARBA00010742"/>
    </source>
</evidence>
<dbReference type="InterPro" id="IPR006311">
    <property type="entry name" value="TAT_signal"/>
</dbReference>
<keyword evidence="7" id="KW-1185">Reference proteome</keyword>
<comment type="subcellular location">
    <subcellularLocation>
        <location evidence="1">Periplasm</location>
    </subcellularLocation>
</comment>
<dbReference type="Gene3D" id="3.40.190.10">
    <property type="entry name" value="Periplasmic binding protein-like II"/>
    <property type="match status" value="2"/>
</dbReference>
<dbReference type="CDD" id="cd01008">
    <property type="entry name" value="PBP2_NrtA_SsuA_CpmA_like"/>
    <property type="match status" value="1"/>
</dbReference>
<dbReference type="EMBL" id="PKUQ01000020">
    <property type="protein sequence ID" value="PLW77134.1"/>
    <property type="molecule type" value="Genomic_DNA"/>
</dbReference>
<evidence type="ECO:0000256" key="3">
    <source>
        <dbReference type="ARBA" id="ARBA00022729"/>
    </source>
</evidence>
<dbReference type="SMART" id="SM00062">
    <property type="entry name" value="PBPb"/>
    <property type="match status" value="1"/>
</dbReference>
<feature type="domain" description="Solute-binding protein family 3/N-terminal" evidence="5">
    <location>
        <begin position="34"/>
        <end position="248"/>
    </location>
</feature>
<dbReference type="Proteomes" id="UP000234881">
    <property type="component" value="Unassembled WGS sequence"/>
</dbReference>
<dbReference type="InterPro" id="IPR015168">
    <property type="entry name" value="SsuA/THI5"/>
</dbReference>
<accession>A0A2N5XRL2</accession>
<sequence length="320" mass="34345">MSTTRRLFLGLSVAALTVSAAPLLSSTALAQDKVIKVGTLKLIHGITPYFYQKFAPEGVTFEVFPFESPTDGKNAVVTGTVDFAIYGLAAATLGAAAGEPVVVVGAACNRGMAVVSGIDSTIDTIKDLAGKKVGIWPGSTQEVVILDRLAAEGMTIKDIQPIRVSFSDMASALERGDLDAYVGAEPGPGISLAKGVGKIVEYPYSTPTGSLNMVLTTRQENLDENQELLEMMLKVHSQATEYAMANRDEFVSVAMQKLGQTKPSIEKAAPNVELTWKIDDKFIEQAKYYGSQMLDKKQIRDLPDYATFIQPSVVQAIEAE</sequence>
<proteinExistence type="inferred from homology"/>
<gene>
    <name evidence="6" type="ORF">C0081_11010</name>
</gene>
<dbReference type="OrthoDB" id="9815602at2"/>
<feature type="chain" id="PRO_5014600661" evidence="4">
    <location>
        <begin position="31"/>
        <end position="320"/>
    </location>
</feature>
<dbReference type="Pfam" id="PF09084">
    <property type="entry name" value="NMT1"/>
    <property type="match status" value="1"/>
</dbReference>
<dbReference type="PROSITE" id="PS51318">
    <property type="entry name" value="TAT"/>
    <property type="match status" value="1"/>
</dbReference>
<reference evidence="6 7" key="1">
    <citation type="submission" date="2018-01" db="EMBL/GenBank/DDBJ databases">
        <title>The draft genome sequence of Cohaesibacter sp. H1304.</title>
        <authorList>
            <person name="Wang N.-N."/>
            <person name="Du Z.-J."/>
        </authorList>
    </citation>
    <scope>NUCLEOTIDE SEQUENCE [LARGE SCALE GENOMIC DNA]</scope>
    <source>
        <strain evidence="6 7">H1304</strain>
    </source>
</reference>
<protein>
    <submittedName>
        <fullName evidence="6">ABC transporter substrate-binding protein</fullName>
    </submittedName>
</protein>
<comment type="caution">
    <text evidence="6">The sequence shown here is derived from an EMBL/GenBank/DDBJ whole genome shotgun (WGS) entry which is preliminary data.</text>
</comment>
<organism evidence="6 7">
    <name type="scientific">Cohaesibacter celericrescens</name>
    <dbReference type="NCBI Taxonomy" id="2067669"/>
    <lineage>
        <taxon>Bacteria</taxon>
        <taxon>Pseudomonadati</taxon>
        <taxon>Pseudomonadota</taxon>
        <taxon>Alphaproteobacteria</taxon>
        <taxon>Hyphomicrobiales</taxon>
        <taxon>Cohaesibacteraceae</taxon>
    </lineage>
</organism>
<evidence type="ECO:0000313" key="7">
    <source>
        <dbReference type="Proteomes" id="UP000234881"/>
    </source>
</evidence>
<keyword evidence="3 4" id="KW-0732">Signal</keyword>
<feature type="signal peptide" evidence="4">
    <location>
        <begin position="1"/>
        <end position="30"/>
    </location>
</feature>
<name>A0A2N5XRL2_9HYPH</name>
<dbReference type="InterPro" id="IPR001638">
    <property type="entry name" value="Solute-binding_3/MltF_N"/>
</dbReference>
<dbReference type="GO" id="GO:0042597">
    <property type="term" value="C:periplasmic space"/>
    <property type="evidence" value="ECO:0007669"/>
    <property type="project" value="UniProtKB-SubCell"/>
</dbReference>
<evidence type="ECO:0000256" key="4">
    <source>
        <dbReference type="SAM" id="SignalP"/>
    </source>
</evidence>
<evidence type="ECO:0000256" key="1">
    <source>
        <dbReference type="ARBA" id="ARBA00004418"/>
    </source>
</evidence>
<comment type="similarity">
    <text evidence="2">Belongs to the bacterial solute-binding protein SsuA/TauA family.</text>
</comment>